<reference evidence="1" key="1">
    <citation type="submission" date="2021-12" db="EMBL/GenBank/DDBJ databases">
        <title>Discovery of the Pendulisporaceae a myxobacterial family with distinct sporulation behavior and unique specialized metabolism.</title>
        <authorList>
            <person name="Garcia R."/>
            <person name="Popoff A."/>
            <person name="Bader C.D."/>
            <person name="Loehr J."/>
            <person name="Walesch S."/>
            <person name="Walt C."/>
            <person name="Boldt J."/>
            <person name="Bunk B."/>
            <person name="Haeckl F.J.F.P.J."/>
            <person name="Gunesch A.P."/>
            <person name="Birkelbach J."/>
            <person name="Nuebel U."/>
            <person name="Pietschmann T."/>
            <person name="Bach T."/>
            <person name="Mueller R."/>
        </authorList>
    </citation>
    <scope>NUCLEOTIDE SEQUENCE</scope>
    <source>
        <strain evidence="1">MSr11367</strain>
    </source>
</reference>
<dbReference type="InterPro" id="IPR001753">
    <property type="entry name" value="Enoyl-CoA_hydra/iso"/>
</dbReference>
<dbReference type="Gene3D" id="3.90.226.10">
    <property type="entry name" value="2-enoyl-CoA Hydratase, Chain A, domain 1"/>
    <property type="match status" value="1"/>
</dbReference>
<accession>A0ABZ2KTI4</accession>
<dbReference type="Proteomes" id="UP001374803">
    <property type="component" value="Chromosome"/>
</dbReference>
<evidence type="ECO:0000313" key="2">
    <source>
        <dbReference type="Proteomes" id="UP001374803"/>
    </source>
</evidence>
<dbReference type="EMBL" id="CP089983">
    <property type="protein sequence ID" value="WXB02001.1"/>
    <property type="molecule type" value="Genomic_DNA"/>
</dbReference>
<dbReference type="InterPro" id="IPR029045">
    <property type="entry name" value="ClpP/crotonase-like_dom_sf"/>
</dbReference>
<keyword evidence="2" id="KW-1185">Reference proteome</keyword>
<evidence type="ECO:0000313" key="1">
    <source>
        <dbReference type="EMBL" id="WXB02001.1"/>
    </source>
</evidence>
<organism evidence="1 2">
    <name type="scientific">Pendulispora rubella</name>
    <dbReference type="NCBI Taxonomy" id="2741070"/>
    <lineage>
        <taxon>Bacteria</taxon>
        <taxon>Pseudomonadati</taxon>
        <taxon>Myxococcota</taxon>
        <taxon>Myxococcia</taxon>
        <taxon>Myxococcales</taxon>
        <taxon>Sorangiineae</taxon>
        <taxon>Pendulisporaceae</taxon>
        <taxon>Pendulispora</taxon>
    </lineage>
</organism>
<protein>
    <submittedName>
        <fullName evidence="1">Enoyl-CoA hydratase-related protein</fullName>
    </submittedName>
</protein>
<proteinExistence type="predicted"/>
<dbReference type="Pfam" id="PF00378">
    <property type="entry name" value="ECH_1"/>
    <property type="match status" value="1"/>
</dbReference>
<dbReference type="SUPFAM" id="SSF52096">
    <property type="entry name" value="ClpP/crotonase"/>
    <property type="match status" value="1"/>
</dbReference>
<dbReference type="RefSeq" id="WP_394831625.1">
    <property type="nucleotide sequence ID" value="NZ_CP089929.1"/>
</dbReference>
<sequence length="93" mass="10384">MTLTTQPIFAEKAHAWGLVDAFESNSEALLRKHLLRLRRLSKPSIARYKTYINGLNDTLTALKPHAVAANKAVFSDANNLESIARYVTTGRFP</sequence>
<name>A0ABZ2KTI4_9BACT</name>
<gene>
    <name evidence="1" type="ORF">LVJ94_34440</name>
</gene>